<proteinExistence type="predicted"/>
<protein>
    <submittedName>
        <fullName evidence="1">Uncharacterized protein</fullName>
    </submittedName>
</protein>
<keyword evidence="2" id="KW-1185">Reference proteome</keyword>
<dbReference type="AlphaFoldDB" id="A0A4C1ULW5"/>
<organism evidence="1 2">
    <name type="scientific">Eumeta variegata</name>
    <name type="common">Bagworm moth</name>
    <name type="synonym">Eumeta japonica</name>
    <dbReference type="NCBI Taxonomy" id="151549"/>
    <lineage>
        <taxon>Eukaryota</taxon>
        <taxon>Metazoa</taxon>
        <taxon>Ecdysozoa</taxon>
        <taxon>Arthropoda</taxon>
        <taxon>Hexapoda</taxon>
        <taxon>Insecta</taxon>
        <taxon>Pterygota</taxon>
        <taxon>Neoptera</taxon>
        <taxon>Endopterygota</taxon>
        <taxon>Lepidoptera</taxon>
        <taxon>Glossata</taxon>
        <taxon>Ditrysia</taxon>
        <taxon>Tineoidea</taxon>
        <taxon>Psychidae</taxon>
        <taxon>Oiketicinae</taxon>
        <taxon>Eumeta</taxon>
    </lineage>
</organism>
<reference evidence="1 2" key="1">
    <citation type="journal article" date="2019" name="Commun. Biol.">
        <title>The bagworm genome reveals a unique fibroin gene that provides high tensile strength.</title>
        <authorList>
            <person name="Kono N."/>
            <person name="Nakamura H."/>
            <person name="Ohtoshi R."/>
            <person name="Tomita M."/>
            <person name="Numata K."/>
            <person name="Arakawa K."/>
        </authorList>
    </citation>
    <scope>NUCLEOTIDE SEQUENCE [LARGE SCALE GENOMIC DNA]</scope>
</reference>
<evidence type="ECO:0000313" key="2">
    <source>
        <dbReference type="Proteomes" id="UP000299102"/>
    </source>
</evidence>
<name>A0A4C1ULW5_EUMVA</name>
<accession>A0A4C1ULW5</accession>
<evidence type="ECO:0000313" key="1">
    <source>
        <dbReference type="EMBL" id="GBP27428.1"/>
    </source>
</evidence>
<dbReference type="Proteomes" id="UP000299102">
    <property type="component" value="Unassembled WGS sequence"/>
</dbReference>
<dbReference type="EMBL" id="BGZK01000193">
    <property type="protein sequence ID" value="GBP27428.1"/>
    <property type="molecule type" value="Genomic_DNA"/>
</dbReference>
<sequence length="166" mass="18559">MTDHLRGEDAAFGGLSRSVTIADRLCSCRPRGSDDLSAYRGRTWLPLELAFSTNVPDNYVPTCVLYQVTVAADHTVFNYNKLREGRRAPGRRRRASGCAADPLHPPDIQFKVTYQENVDFPIVGCGTPCGGIVWNCSLLRELIRSDVTEEVECKKGQAQFRCELMF</sequence>
<gene>
    <name evidence="1" type="ORF">EVAR_17130_1</name>
</gene>
<comment type="caution">
    <text evidence="1">The sequence shown here is derived from an EMBL/GenBank/DDBJ whole genome shotgun (WGS) entry which is preliminary data.</text>
</comment>